<dbReference type="Pfam" id="PF00067">
    <property type="entry name" value="p450"/>
    <property type="match status" value="3"/>
</dbReference>
<keyword evidence="9 11" id="KW-0472">Membrane</keyword>
<dbReference type="Proteomes" id="UP000728032">
    <property type="component" value="Unassembled WGS sequence"/>
</dbReference>
<feature type="non-terminal residue" evidence="12">
    <location>
        <position position="1055"/>
    </location>
</feature>
<accession>A0A7R9M535</accession>
<feature type="transmembrane region" description="Helical" evidence="11">
    <location>
        <begin position="6"/>
        <end position="29"/>
    </location>
</feature>
<evidence type="ECO:0000256" key="8">
    <source>
        <dbReference type="ARBA" id="ARBA00023033"/>
    </source>
</evidence>
<dbReference type="GO" id="GO:0042446">
    <property type="term" value="P:hormone biosynthetic process"/>
    <property type="evidence" value="ECO:0007669"/>
    <property type="project" value="TreeGrafter"/>
</dbReference>
<dbReference type="EMBL" id="CAJPVJ010005722">
    <property type="protein sequence ID" value="CAG2169771.1"/>
    <property type="molecule type" value="Genomic_DNA"/>
</dbReference>
<evidence type="ECO:0000256" key="4">
    <source>
        <dbReference type="ARBA" id="ARBA00022617"/>
    </source>
</evidence>
<dbReference type="EMBL" id="OC920547">
    <property type="protein sequence ID" value="CAD7652584.1"/>
    <property type="molecule type" value="Genomic_DNA"/>
</dbReference>
<dbReference type="InterPro" id="IPR002401">
    <property type="entry name" value="Cyt_P450_E_grp-I"/>
</dbReference>
<evidence type="ECO:0000256" key="2">
    <source>
        <dbReference type="ARBA" id="ARBA00004370"/>
    </source>
</evidence>
<dbReference type="SUPFAM" id="SSF48264">
    <property type="entry name" value="Cytochrome P450"/>
    <property type="match status" value="3"/>
</dbReference>
<evidence type="ECO:0000256" key="10">
    <source>
        <dbReference type="PIRSR" id="PIRSR602401-1"/>
    </source>
</evidence>
<dbReference type="InterPro" id="IPR001128">
    <property type="entry name" value="Cyt_P450"/>
</dbReference>
<comment type="subcellular location">
    <subcellularLocation>
        <location evidence="2">Membrane</location>
    </subcellularLocation>
</comment>
<evidence type="ECO:0000313" key="13">
    <source>
        <dbReference type="Proteomes" id="UP000728032"/>
    </source>
</evidence>
<feature type="binding site" description="axial binding residue" evidence="10">
    <location>
        <position position="453"/>
    </location>
    <ligand>
        <name>heme</name>
        <dbReference type="ChEBI" id="CHEBI:30413"/>
    </ligand>
    <ligandPart>
        <name>Fe</name>
        <dbReference type="ChEBI" id="CHEBI:18248"/>
    </ligandPart>
</feature>
<dbReference type="PANTHER" id="PTHR24289">
    <property type="entry name" value="STEROID 17-ALPHA-HYDROXYLASE/17,20 LYASE"/>
    <property type="match status" value="1"/>
</dbReference>
<evidence type="ECO:0000256" key="9">
    <source>
        <dbReference type="ARBA" id="ARBA00023136"/>
    </source>
</evidence>
<protein>
    <recommendedName>
        <fullName evidence="14">Cytochrome P450</fullName>
    </recommendedName>
</protein>
<keyword evidence="4 10" id="KW-0349">Heme</keyword>
<dbReference type="PRINTS" id="PR00463">
    <property type="entry name" value="EP450I"/>
</dbReference>
<name>A0A7R9M535_9ACAR</name>
<dbReference type="Gene3D" id="1.10.630.10">
    <property type="entry name" value="Cytochrome P450"/>
    <property type="match status" value="4"/>
</dbReference>
<dbReference type="OrthoDB" id="6513420at2759"/>
<evidence type="ECO:0000256" key="7">
    <source>
        <dbReference type="ARBA" id="ARBA00023004"/>
    </source>
</evidence>
<dbReference type="GO" id="GO:0020037">
    <property type="term" value="F:heme binding"/>
    <property type="evidence" value="ECO:0007669"/>
    <property type="project" value="InterPro"/>
</dbReference>
<proteinExistence type="inferred from homology"/>
<dbReference type="FunFam" id="1.10.630.10:FF:000002">
    <property type="entry name" value="Cytochrome P450 1A1"/>
    <property type="match status" value="1"/>
</dbReference>
<keyword evidence="11" id="KW-0812">Transmembrane</keyword>
<dbReference type="InterPro" id="IPR017972">
    <property type="entry name" value="Cyt_P450_CS"/>
</dbReference>
<organism evidence="12">
    <name type="scientific">Oppiella nova</name>
    <dbReference type="NCBI Taxonomy" id="334625"/>
    <lineage>
        <taxon>Eukaryota</taxon>
        <taxon>Metazoa</taxon>
        <taxon>Ecdysozoa</taxon>
        <taxon>Arthropoda</taxon>
        <taxon>Chelicerata</taxon>
        <taxon>Arachnida</taxon>
        <taxon>Acari</taxon>
        <taxon>Acariformes</taxon>
        <taxon>Sarcoptiformes</taxon>
        <taxon>Oribatida</taxon>
        <taxon>Brachypylina</taxon>
        <taxon>Oppioidea</taxon>
        <taxon>Oppiidae</taxon>
        <taxon>Oppiella</taxon>
    </lineage>
</organism>
<dbReference type="PANTHER" id="PTHR24289:SF1">
    <property type="entry name" value="STEROID 17-ALPHA-HYDROXYLASE_17,20 LYASE"/>
    <property type="match status" value="1"/>
</dbReference>
<dbReference type="InterPro" id="IPR036396">
    <property type="entry name" value="Cyt_P450_sf"/>
</dbReference>
<comment type="similarity">
    <text evidence="3">Belongs to the cytochrome P450 family.</text>
</comment>
<evidence type="ECO:0000256" key="11">
    <source>
        <dbReference type="SAM" id="Phobius"/>
    </source>
</evidence>
<dbReference type="GO" id="GO:0004508">
    <property type="term" value="F:steroid 17-alpha-monooxygenase activity"/>
    <property type="evidence" value="ECO:0007669"/>
    <property type="project" value="TreeGrafter"/>
</dbReference>
<keyword evidence="8" id="KW-0503">Monooxygenase</keyword>
<evidence type="ECO:0000256" key="1">
    <source>
        <dbReference type="ARBA" id="ARBA00001971"/>
    </source>
</evidence>
<keyword evidence="7 10" id="KW-0408">Iron</keyword>
<dbReference type="AlphaFoldDB" id="A0A7R9M535"/>
<sequence length="1055" mass="121664">MSVLTQLLSILTSDIRTTLISLVIGYIVYRVVKFYHYRSTLPPGPHPLPLLGNILLFKSPLHWDEVFRNVAKQYGPVFTFWFGTTPQVIVTDSELAREAFRKNDFAGRSNSYIGSQLSNDEFTDVIMADYGHTWEALRRVAHSAIQKYSSNDKLVYLANESVDRTVNTIIEKEGLNKAFVPHEYIFLMFLNILATSAFGQSYDLEDKEFKELKYGIKDFGREVGGRMLLWEFLPIIRVLDRKMVKKQKAVTRGVIDLIRHKFVSHYSDYSEDIERDFCDALISAKNEALRDNKESAPYLIDANLSMCIFDLFFAGTDTSQQTFQWLLILLTYYPEMQRKLRQEIETQIGDRMPTHEDRNRCHYVMAFIAETLRFRNVAPFGVPHKAVVQSTIGKYTIPKDMGVFVYQGIVCRNDRDWDKGFEFIPERFLDSEGQFMTTRPKAYIPFGVGRRVCLGEKLAIADLFLVLVRFLQSTQDYDIVLDTRFYHLRSTLPPGPFPLPFLGNILLFKSTHHWDDIFRNMTKQYGPVFTFWLGNTPNVMIADIDIAREAFKKNDIAGRTELFFGSLFSNDDVKDVVFTDYGNTWEALRRVAHSAVQKYSLNNRLVDVATDCVDRTVKTIIDKEGVGKPFSPVDYIYLTFLNILANSTFGQRDFCDALITAKNESLREGKESAPYLTDDNLVMTILDLFFAGTDTSQQTFQWMLLLMTYYPQMQRKLRQEIETQIGDRMPTHEDRNRCHYVMAFIAETLRFRNIAPQGVPHRAVVRTTIGKYTIPENMGVLVCQGIICRNDKDWHKGNEFIPERFLDSEGRYKTTRPKAYIPFGVGRRVCPGEKLAIANLFIVLVRFLQSTHDYDIVLDMFKSKLHFDDVLRNVAKKYGPVFTVWLGNSPHVFVTDIDMAREAFKKNDIAGRTDSFFGSQLSNDTMKDVVFTDYGHTWEALRRVAHSAVQLAYVATDCVDRTVKTILDKEGVGKPFSPINYIYLTFLNILATSTFGQSYDLEDKEFKDLKYVLRDFGREKDYSESIERDFCDALITAKNEALREGKESAPYLTDE</sequence>
<dbReference type="PRINTS" id="PR00385">
    <property type="entry name" value="P450"/>
</dbReference>
<dbReference type="GO" id="GO:0016020">
    <property type="term" value="C:membrane"/>
    <property type="evidence" value="ECO:0007669"/>
    <property type="project" value="UniProtKB-SubCell"/>
</dbReference>
<keyword evidence="13" id="KW-1185">Reference proteome</keyword>
<keyword evidence="6" id="KW-0560">Oxidoreductase</keyword>
<evidence type="ECO:0000313" key="12">
    <source>
        <dbReference type="EMBL" id="CAD7652584.1"/>
    </source>
</evidence>
<keyword evidence="5 10" id="KW-0479">Metal-binding</keyword>
<reference evidence="12" key="1">
    <citation type="submission" date="2020-11" db="EMBL/GenBank/DDBJ databases">
        <authorList>
            <person name="Tran Van P."/>
        </authorList>
    </citation>
    <scope>NUCLEOTIDE SEQUENCE</scope>
</reference>
<keyword evidence="11" id="KW-1133">Transmembrane helix</keyword>
<evidence type="ECO:0000256" key="6">
    <source>
        <dbReference type="ARBA" id="ARBA00023002"/>
    </source>
</evidence>
<evidence type="ECO:0000256" key="5">
    <source>
        <dbReference type="ARBA" id="ARBA00022723"/>
    </source>
</evidence>
<dbReference type="PROSITE" id="PS00086">
    <property type="entry name" value="CYTOCHROME_P450"/>
    <property type="match status" value="2"/>
</dbReference>
<dbReference type="GO" id="GO:0042448">
    <property type="term" value="P:progesterone metabolic process"/>
    <property type="evidence" value="ECO:0007669"/>
    <property type="project" value="TreeGrafter"/>
</dbReference>
<gene>
    <name evidence="12" type="ORF">ONB1V03_LOCUS9245</name>
</gene>
<evidence type="ECO:0000256" key="3">
    <source>
        <dbReference type="ARBA" id="ARBA00010617"/>
    </source>
</evidence>
<evidence type="ECO:0008006" key="14">
    <source>
        <dbReference type="Google" id="ProtNLM"/>
    </source>
</evidence>
<comment type="cofactor">
    <cofactor evidence="1 10">
        <name>heme</name>
        <dbReference type="ChEBI" id="CHEBI:30413"/>
    </cofactor>
</comment>
<dbReference type="GO" id="GO:0005506">
    <property type="term" value="F:iron ion binding"/>
    <property type="evidence" value="ECO:0007669"/>
    <property type="project" value="InterPro"/>
</dbReference>